<dbReference type="AlphaFoldDB" id="A0A1W6SSL5"/>
<evidence type="ECO:0000256" key="1">
    <source>
        <dbReference type="SAM" id="SignalP"/>
    </source>
</evidence>
<organism evidence="2 3">
    <name type="scientific">Nitrosospira lacus</name>
    <dbReference type="NCBI Taxonomy" id="1288494"/>
    <lineage>
        <taxon>Bacteria</taxon>
        <taxon>Pseudomonadati</taxon>
        <taxon>Pseudomonadota</taxon>
        <taxon>Betaproteobacteria</taxon>
        <taxon>Nitrosomonadales</taxon>
        <taxon>Nitrosomonadaceae</taxon>
        <taxon>Nitrosospira</taxon>
    </lineage>
</organism>
<dbReference type="EMBL" id="CP021106">
    <property type="protein sequence ID" value="ARO88810.1"/>
    <property type="molecule type" value="Genomic_DNA"/>
</dbReference>
<keyword evidence="3" id="KW-1185">Reference proteome</keyword>
<reference evidence="2 3" key="1">
    <citation type="journal article" date="2015" name="Int. J. Syst. Evol. Microbiol.">
        <title>Nitrosospira lacus sp. nov., a psychrotolerant, ammonia-oxidizing bacterium from sandy lake sediment.</title>
        <authorList>
            <person name="Urakawa H."/>
            <person name="Garcia J.C."/>
            <person name="Nielsen J.L."/>
            <person name="Le V.Q."/>
            <person name="Kozlowski J.A."/>
            <person name="Stein L.Y."/>
            <person name="Lim C.K."/>
            <person name="Pommerening-Roser A."/>
            <person name="Martens-Habbena W."/>
            <person name="Stahl D.A."/>
            <person name="Klotz M.G."/>
        </authorList>
    </citation>
    <scope>NUCLEOTIDE SEQUENCE [LARGE SCALE GENOMIC DNA]</scope>
    <source>
        <strain evidence="2 3">APG3</strain>
    </source>
</reference>
<evidence type="ECO:0000313" key="2">
    <source>
        <dbReference type="EMBL" id="ARO88810.1"/>
    </source>
</evidence>
<proteinExistence type="predicted"/>
<keyword evidence="1" id="KW-0732">Signal</keyword>
<dbReference type="KEGG" id="nlc:EBAPG3_014105"/>
<dbReference type="Proteomes" id="UP000012179">
    <property type="component" value="Chromosome"/>
</dbReference>
<protein>
    <recommendedName>
        <fullName evidence="4">DUF3124 domain-containing protein</fullName>
    </recommendedName>
</protein>
<evidence type="ECO:0000313" key="3">
    <source>
        <dbReference type="Proteomes" id="UP000012179"/>
    </source>
</evidence>
<evidence type="ECO:0008006" key="4">
    <source>
        <dbReference type="Google" id="ProtNLM"/>
    </source>
</evidence>
<sequence length="144" mass="16018">MIVAKNCHTRIGLAGIVVLLATGLSSTVFAAPQLLRCEINEGGETYIADFLPTSDPYTVVAKNVGERFRLKVVMLLNEQAIEYIKIYTYYKDPHSMVLLHVAKYLPPFIQNQPSFAALTGVNYIYSPGLERELQYGCALFNVSP</sequence>
<dbReference type="OrthoDB" id="6057907at2"/>
<gene>
    <name evidence="2" type="ORF">EBAPG3_014105</name>
</gene>
<accession>A0A1W6SSL5</accession>
<dbReference type="RefSeq" id="WP_040851025.1">
    <property type="nucleotide sequence ID" value="NZ_CP021106.3"/>
</dbReference>
<feature type="chain" id="PRO_5010879778" description="DUF3124 domain-containing protein" evidence="1">
    <location>
        <begin position="31"/>
        <end position="144"/>
    </location>
</feature>
<feature type="signal peptide" evidence="1">
    <location>
        <begin position="1"/>
        <end position="30"/>
    </location>
</feature>
<name>A0A1W6SSL5_9PROT</name>